<reference evidence="13" key="1">
    <citation type="submission" date="2016-11" db="UniProtKB">
        <authorList>
            <consortium name="WormBaseParasite"/>
        </authorList>
    </citation>
    <scope>IDENTIFICATION</scope>
</reference>
<dbReference type="PANTHER" id="PTHR14196:SF0">
    <property type="entry name" value="PROTEIN BOWEL"/>
    <property type="match status" value="1"/>
</dbReference>
<dbReference type="GO" id="GO:0005634">
    <property type="term" value="C:nucleus"/>
    <property type="evidence" value="ECO:0007669"/>
    <property type="project" value="UniProtKB-SubCell"/>
</dbReference>
<proteinExistence type="predicted"/>
<evidence type="ECO:0000313" key="12">
    <source>
        <dbReference type="Proteomes" id="UP000095280"/>
    </source>
</evidence>
<dbReference type="PROSITE" id="PS50157">
    <property type="entry name" value="ZINC_FINGER_C2H2_2"/>
    <property type="match status" value="2"/>
</dbReference>
<evidence type="ECO:0000256" key="5">
    <source>
        <dbReference type="ARBA" id="ARBA00022833"/>
    </source>
</evidence>
<dbReference type="PANTHER" id="PTHR14196">
    <property type="entry name" value="ODD-SKIPPED - RELATED"/>
    <property type="match status" value="1"/>
</dbReference>
<keyword evidence="7" id="KW-0804">Transcription</keyword>
<keyword evidence="12" id="KW-1185">Reference proteome</keyword>
<feature type="compositionally biased region" description="Low complexity" evidence="10">
    <location>
        <begin position="64"/>
        <end position="76"/>
    </location>
</feature>
<evidence type="ECO:0000256" key="2">
    <source>
        <dbReference type="ARBA" id="ARBA00022723"/>
    </source>
</evidence>
<evidence type="ECO:0000256" key="3">
    <source>
        <dbReference type="ARBA" id="ARBA00022737"/>
    </source>
</evidence>
<keyword evidence="5" id="KW-0862">Zinc</keyword>
<evidence type="ECO:0000256" key="9">
    <source>
        <dbReference type="PROSITE-ProRule" id="PRU00042"/>
    </source>
</evidence>
<dbReference type="GO" id="GO:0000981">
    <property type="term" value="F:DNA-binding transcription factor activity, RNA polymerase II-specific"/>
    <property type="evidence" value="ECO:0007669"/>
    <property type="project" value="TreeGrafter"/>
</dbReference>
<protein>
    <submittedName>
        <fullName evidence="13">Protein krueppel</fullName>
    </submittedName>
</protein>
<feature type="domain" description="C2H2-type" evidence="11">
    <location>
        <begin position="103"/>
        <end position="130"/>
    </location>
</feature>
<dbReference type="Gene3D" id="3.30.160.60">
    <property type="entry name" value="Classic Zinc Finger"/>
    <property type="match status" value="3"/>
</dbReference>
<keyword evidence="2" id="KW-0479">Metal-binding</keyword>
<evidence type="ECO:0000259" key="11">
    <source>
        <dbReference type="PROSITE" id="PS50157"/>
    </source>
</evidence>
<evidence type="ECO:0000256" key="1">
    <source>
        <dbReference type="ARBA" id="ARBA00004123"/>
    </source>
</evidence>
<dbReference type="SUPFAM" id="SSF57667">
    <property type="entry name" value="beta-beta-alpha zinc fingers"/>
    <property type="match status" value="2"/>
</dbReference>
<dbReference type="SMART" id="SM00355">
    <property type="entry name" value="ZnF_C2H2"/>
    <property type="match status" value="3"/>
</dbReference>
<evidence type="ECO:0000256" key="8">
    <source>
        <dbReference type="ARBA" id="ARBA00023242"/>
    </source>
</evidence>
<dbReference type="InterPro" id="IPR036236">
    <property type="entry name" value="Znf_C2H2_sf"/>
</dbReference>
<dbReference type="WBParaSite" id="maker-uti_cns_0013195-snap-gene-0.2-mRNA-1">
    <property type="protein sequence ID" value="maker-uti_cns_0013195-snap-gene-0.2-mRNA-1"/>
    <property type="gene ID" value="maker-uti_cns_0013195-snap-gene-0.2"/>
</dbReference>
<dbReference type="Pfam" id="PF00096">
    <property type="entry name" value="zf-C2H2"/>
    <property type="match status" value="2"/>
</dbReference>
<accession>A0A1I8IJN7</accession>
<comment type="subcellular location">
    <subcellularLocation>
        <location evidence="1">Nucleus</location>
    </subcellularLocation>
</comment>
<keyword evidence="3" id="KW-0677">Repeat</keyword>
<keyword evidence="4 9" id="KW-0863">Zinc-finger</keyword>
<evidence type="ECO:0000256" key="10">
    <source>
        <dbReference type="SAM" id="MobiDB-lite"/>
    </source>
</evidence>
<feature type="region of interest" description="Disordered" evidence="10">
    <location>
        <begin position="64"/>
        <end position="95"/>
    </location>
</feature>
<dbReference type="InterPro" id="IPR050717">
    <property type="entry name" value="C2H2-ZF_Transcription_Reg"/>
</dbReference>
<dbReference type="GO" id="GO:0000977">
    <property type="term" value="F:RNA polymerase II transcription regulatory region sequence-specific DNA binding"/>
    <property type="evidence" value="ECO:0007669"/>
    <property type="project" value="TreeGrafter"/>
</dbReference>
<dbReference type="PROSITE" id="PS00028">
    <property type="entry name" value="ZINC_FINGER_C2H2_1"/>
    <property type="match status" value="2"/>
</dbReference>
<name>A0A1I8IJN7_9PLAT</name>
<evidence type="ECO:0000313" key="13">
    <source>
        <dbReference type="WBParaSite" id="maker-uti_cns_0013195-snap-gene-0.2-mRNA-1"/>
    </source>
</evidence>
<keyword evidence="6" id="KW-0805">Transcription regulation</keyword>
<dbReference type="FunFam" id="3.30.160.60:FF:002571">
    <property type="entry name" value="Protein odd-skipped-related 2"/>
    <property type="match status" value="1"/>
</dbReference>
<feature type="domain" description="C2H2-type" evidence="11">
    <location>
        <begin position="131"/>
        <end position="158"/>
    </location>
</feature>
<dbReference type="InterPro" id="IPR013087">
    <property type="entry name" value="Znf_C2H2_type"/>
</dbReference>
<keyword evidence="8" id="KW-0539">Nucleus</keyword>
<evidence type="ECO:0000256" key="4">
    <source>
        <dbReference type="ARBA" id="ARBA00022771"/>
    </source>
</evidence>
<dbReference type="Proteomes" id="UP000095280">
    <property type="component" value="Unplaced"/>
</dbReference>
<evidence type="ECO:0000256" key="6">
    <source>
        <dbReference type="ARBA" id="ARBA00023015"/>
    </source>
</evidence>
<dbReference type="AlphaFoldDB" id="A0A1I8IJN7"/>
<evidence type="ECO:0000256" key="7">
    <source>
        <dbReference type="ARBA" id="ARBA00023163"/>
    </source>
</evidence>
<dbReference type="GO" id="GO:0008270">
    <property type="term" value="F:zinc ion binding"/>
    <property type="evidence" value="ECO:0007669"/>
    <property type="project" value="UniProtKB-KW"/>
</dbReference>
<sequence>MQLLSTYLRFWQQYLPLMISNAQMPQLHQLMQPELRQHQWHQQPSKRFDFSRLAQSCSESVKSVDTSCSSSSTSSSAQLPRPQHPLLDTGLVKKPRGRSRKEYVCRHCSRRFTKSYNQLIHERTHTDERPFPCDVCGKAFRRRDHLRDHSYVHSKNKPYVCPVCGKGFCQSRTQKVHTAVCCAAAGRRYLV</sequence>
<organism evidence="12 13">
    <name type="scientific">Macrostomum lignano</name>
    <dbReference type="NCBI Taxonomy" id="282301"/>
    <lineage>
        <taxon>Eukaryota</taxon>
        <taxon>Metazoa</taxon>
        <taxon>Spiralia</taxon>
        <taxon>Lophotrochozoa</taxon>
        <taxon>Platyhelminthes</taxon>
        <taxon>Rhabditophora</taxon>
        <taxon>Macrostomorpha</taxon>
        <taxon>Macrostomida</taxon>
        <taxon>Macrostomidae</taxon>
        <taxon>Macrostomum</taxon>
    </lineage>
</organism>